<feature type="transmembrane region" description="Helical" evidence="1">
    <location>
        <begin position="294"/>
        <end position="312"/>
    </location>
</feature>
<keyword evidence="3" id="KW-1185">Reference proteome</keyword>
<keyword evidence="1" id="KW-0812">Transmembrane</keyword>
<feature type="transmembrane region" description="Helical" evidence="1">
    <location>
        <begin position="259"/>
        <end position="282"/>
    </location>
</feature>
<evidence type="ECO:0000256" key="1">
    <source>
        <dbReference type="SAM" id="Phobius"/>
    </source>
</evidence>
<feature type="transmembrane region" description="Helical" evidence="1">
    <location>
        <begin position="215"/>
        <end position="239"/>
    </location>
</feature>
<feature type="transmembrane region" description="Helical" evidence="1">
    <location>
        <begin position="348"/>
        <end position="366"/>
    </location>
</feature>
<feature type="transmembrane region" description="Helical" evidence="1">
    <location>
        <begin position="190"/>
        <end position="208"/>
    </location>
</feature>
<gene>
    <name evidence="2" type="ordered locus">M301_1233</name>
</gene>
<reference evidence="2 3" key="2">
    <citation type="journal article" date="2011" name="J. Bacteriol.">
        <title>Genomes of three methylotrophs from a single niche uncover genetic and metabolic divergence of Methylophilaceae.</title>
        <authorList>
            <person name="Lapidus A."/>
            <person name="Clum A."/>
            <person name="Labutti K."/>
            <person name="Kaluzhnaya M.G."/>
            <person name="Lim S."/>
            <person name="Beck D.A."/>
            <person name="Glavina Del Rio T."/>
            <person name="Nolan M."/>
            <person name="Mavromatis K."/>
            <person name="Huntemann M."/>
            <person name="Lucas S."/>
            <person name="Lidstrom M.E."/>
            <person name="Ivanova N."/>
            <person name="Chistoserdova L."/>
        </authorList>
    </citation>
    <scope>NUCLEOTIDE SEQUENCE [LARGE SCALE GENOMIC DNA]</scope>
    <source>
        <strain evidence="2 3">301</strain>
    </source>
</reference>
<name>D7DHT2_METV0</name>
<dbReference type="EMBL" id="CP002056">
    <property type="protein sequence ID" value="ADI29617.1"/>
    <property type="molecule type" value="Genomic_DNA"/>
</dbReference>
<evidence type="ECO:0000313" key="2">
    <source>
        <dbReference type="EMBL" id="ADI29617.1"/>
    </source>
</evidence>
<dbReference type="KEGG" id="meh:M301_1233"/>
<dbReference type="OrthoDB" id="176190at2"/>
<dbReference type="RefSeq" id="WP_013147932.1">
    <property type="nucleotide sequence ID" value="NC_014207.1"/>
</dbReference>
<accession>D7DHT2</accession>
<evidence type="ECO:0000313" key="3">
    <source>
        <dbReference type="Proteomes" id="UP000000383"/>
    </source>
</evidence>
<feature type="transmembrane region" description="Helical" evidence="1">
    <location>
        <begin position="93"/>
        <end position="113"/>
    </location>
</feature>
<protein>
    <recommendedName>
        <fullName evidence="4">Transmembrane protein</fullName>
    </recommendedName>
</protein>
<organism evidence="2 3">
    <name type="scientific">Methylotenera versatilis (strain 301)</name>
    <dbReference type="NCBI Taxonomy" id="666681"/>
    <lineage>
        <taxon>Bacteria</taxon>
        <taxon>Pseudomonadati</taxon>
        <taxon>Pseudomonadota</taxon>
        <taxon>Betaproteobacteria</taxon>
        <taxon>Nitrosomonadales</taxon>
        <taxon>Methylophilaceae</taxon>
        <taxon>Methylotenera</taxon>
    </lineage>
</organism>
<keyword evidence="1" id="KW-0472">Membrane</keyword>
<dbReference type="STRING" id="666681.M301_1233"/>
<feature type="transmembrane region" description="Helical" evidence="1">
    <location>
        <begin position="21"/>
        <end position="42"/>
    </location>
</feature>
<reference evidence="3" key="1">
    <citation type="submission" date="2010-05" db="EMBL/GenBank/DDBJ databases">
        <title>Complete sequence of Methylotenera sp. 301.</title>
        <authorList>
            <person name="Lucas S."/>
            <person name="Copeland A."/>
            <person name="Lapidus A."/>
            <person name="Cheng J.-F."/>
            <person name="Bruce D."/>
            <person name="Goodwin L."/>
            <person name="Pitluck S."/>
            <person name="Clum A."/>
            <person name="Land M."/>
            <person name="Hauser L."/>
            <person name="Kyrpides N."/>
            <person name="Ivanova N."/>
            <person name="Chistoservova L."/>
            <person name="Kalyuzhnaya M."/>
            <person name="Woyke T."/>
        </authorList>
    </citation>
    <scope>NUCLEOTIDE SEQUENCE [LARGE SCALE GENOMIC DNA]</scope>
    <source>
        <strain evidence="3">301</strain>
    </source>
</reference>
<dbReference type="Proteomes" id="UP000000383">
    <property type="component" value="Chromosome"/>
</dbReference>
<evidence type="ECO:0008006" key="4">
    <source>
        <dbReference type="Google" id="ProtNLM"/>
    </source>
</evidence>
<sequence>MPSYAQRTLINALNLVKPSQFIDYTLKIFLLFTVVCVFVPFYPAMPSAGLDSSWGLGMNQAVAQGFSIGKELIFTFGPYASIYTTIYHPSTDFMMIGGGLYLAISYWASIVVLMRGIALHWAVFCYAILVTILVTSSGRDALFFSYPLLVALSSFKIIHAENRASVVSKFDLLILVLLFSPFGLLPLIKGSIGVLCCLITILCFLFFIHNKRKYIAIACLISPLVTMILFWAASGQSLVNLPNYYLNLLPIISGYTDAMAINGFIHEVLLYIAVSLLLLLVIINERKVSGIPKVFLFLTFSICLFLSFKAGFVRHDGHAIIASDSLFQFSVLLLLFAKSERWSVKRVFVIVIISSIFFVGTTITYSKISRISIIKNKLTGNGINVSSLRGVNFYEKAIKIYKVLGVKDIFEILNITTMIELPYSRALQGVKKRIENRNWPEFEFDAALSTIRKSANFPILQGTTDIYSYNQTYLIASGNTWNPRPTFQSYSAYTPALIETNRKHLLGVHAPDNVIFSVEPIDVRMPSLEDGSSWPILLQNYKPSMMKSNFLFLVKNKNPNENREPLLISSKTHLFGEVVKIPNAGKIIFAEIKIKPTFFGRIANIFFKSSELRITLELKNGMQKQYRIIAEMTKSGLIISPLIESTTEFGLLYGNPSYLTDKIVKSFSIAPIGGISSLWRNEYDVTFKVINSPPPVDISQLYIFDGIADLTSYRITKAERCDGNIDVINGFSAIPERLSTSRLLSVNGWLTTSVDNATLPEEVFMVLSDHKGSNMFFKARSTLRPDVGMHFNKPELNKSGYAANFDVSVLDGQYILGLAVKQSEKIEICPQFKIPVTINKVAPNAEN</sequence>
<dbReference type="eggNOG" id="COG1269">
    <property type="taxonomic scope" value="Bacteria"/>
</dbReference>
<dbReference type="AlphaFoldDB" id="D7DHT2"/>
<dbReference type="HOGENOM" id="CLU_019353_0_0_4"/>
<keyword evidence="1" id="KW-1133">Transmembrane helix</keyword>
<feature type="transmembrane region" description="Helical" evidence="1">
    <location>
        <begin position="318"/>
        <end position="336"/>
    </location>
</feature>
<proteinExistence type="predicted"/>
<feature type="transmembrane region" description="Helical" evidence="1">
    <location>
        <begin position="118"/>
        <end position="135"/>
    </location>
</feature>